<organism evidence="2 3">
    <name type="scientific">Candidatus Kapaibacterium thiocyanatum</name>
    <dbReference type="NCBI Taxonomy" id="1895771"/>
    <lineage>
        <taxon>Bacteria</taxon>
        <taxon>Pseudomonadati</taxon>
        <taxon>Candidatus Kapaibacteriota</taxon>
        <taxon>Candidatus Kapaibacteriia</taxon>
        <taxon>Candidatus Kapaibacteriales</taxon>
        <taxon>Candidatus Kapaibacteriaceae</taxon>
        <taxon>Candidatus Kapaibacterium</taxon>
    </lineage>
</organism>
<dbReference type="EMBL" id="MKVH01000021">
    <property type="protein sequence ID" value="OJX57728.1"/>
    <property type="molecule type" value="Genomic_DNA"/>
</dbReference>
<dbReference type="Proteomes" id="UP000184233">
    <property type="component" value="Unassembled WGS sequence"/>
</dbReference>
<evidence type="ECO:0000259" key="1">
    <source>
        <dbReference type="Pfam" id="PF13271"/>
    </source>
</evidence>
<dbReference type="Pfam" id="PF13271">
    <property type="entry name" value="DUF4062"/>
    <property type="match status" value="1"/>
</dbReference>
<gene>
    <name evidence="2" type="ORF">BGO89_07080</name>
</gene>
<evidence type="ECO:0000313" key="2">
    <source>
        <dbReference type="EMBL" id="OJX57728.1"/>
    </source>
</evidence>
<comment type="caution">
    <text evidence="2">The sequence shown here is derived from an EMBL/GenBank/DDBJ whole genome shotgun (WGS) entry which is preliminary data.</text>
</comment>
<name>A0A1M3KYY4_9BACT</name>
<evidence type="ECO:0000313" key="3">
    <source>
        <dbReference type="Proteomes" id="UP000184233"/>
    </source>
</evidence>
<sequence>MKRYQVFVSSTYEDLKVERSEVFHGLLDIGCIPCGMEYFPASSESQWDYIRRIIDDCDYYIVISAGKYGSLAPDGIGYTQKEYEYALEKGIPTIAFLHGNLGSLLASQSETTTKRKRKLDAFRTALQGGRMCKFWTTPLELRAVITVSLTAEKQHNPRTGWVRADATNEETTKEMLGLYKENKELKSRLADLDPDADTTQYAQGRDDTYAISYRVSYVDRRGRTREEESNTIVLSWDTIIYALLPHYVERNRWITDADRISTCIRPYIQKLPDIERIEDINVHSKDVETILCQLVALRYLELRGGITSLTHRGEMKFAHSRAVLRDSMYTTDAPTKTGDSELS</sequence>
<accession>A0A1M3KYY4</accession>
<feature type="domain" description="DUF4062" evidence="1">
    <location>
        <begin position="5"/>
        <end position="86"/>
    </location>
</feature>
<dbReference type="InterPro" id="IPR025139">
    <property type="entry name" value="DUF4062"/>
</dbReference>
<dbReference type="AlphaFoldDB" id="A0A1M3KYY4"/>
<reference evidence="2 3" key="1">
    <citation type="submission" date="2016-09" db="EMBL/GenBank/DDBJ databases">
        <title>Genome-resolved meta-omics ties microbial dynamics to process performance in biotechnology for thiocyanate degradation.</title>
        <authorList>
            <person name="Kantor R.S."/>
            <person name="Huddy R.J."/>
            <person name="Iyer R."/>
            <person name="Thomas B.C."/>
            <person name="Brown C.T."/>
            <person name="Anantharaman K."/>
            <person name="Tringe S."/>
            <person name="Hettich R.L."/>
            <person name="Harrison S.T."/>
            <person name="Banfield J.F."/>
        </authorList>
    </citation>
    <scope>NUCLEOTIDE SEQUENCE [LARGE SCALE GENOMIC DNA]</scope>
    <source>
        <strain evidence="2">59-99</strain>
    </source>
</reference>
<proteinExistence type="predicted"/>
<protein>
    <recommendedName>
        <fullName evidence="1">DUF4062 domain-containing protein</fullName>
    </recommendedName>
</protein>